<comment type="subcellular location">
    <subcellularLocation>
        <location evidence="1">Cell membrane</location>
        <topology evidence="1">Multi-pass membrane protein</topology>
    </subcellularLocation>
</comment>
<keyword evidence="7 8" id="KW-0472">Membrane</keyword>
<protein>
    <submittedName>
        <fullName evidence="9">TrkH family potassium uptake protein</fullName>
    </submittedName>
</protein>
<feature type="transmembrane region" description="Helical" evidence="8">
    <location>
        <begin position="76"/>
        <end position="100"/>
    </location>
</feature>
<evidence type="ECO:0000256" key="7">
    <source>
        <dbReference type="ARBA" id="ARBA00023136"/>
    </source>
</evidence>
<evidence type="ECO:0000313" key="9">
    <source>
        <dbReference type="EMBL" id="MFC5629591.1"/>
    </source>
</evidence>
<feature type="transmembrane region" description="Helical" evidence="8">
    <location>
        <begin position="355"/>
        <end position="375"/>
    </location>
</feature>
<keyword evidence="5 8" id="KW-1133">Transmembrane helix</keyword>
<feature type="transmembrane region" description="Helical" evidence="8">
    <location>
        <begin position="387"/>
        <end position="408"/>
    </location>
</feature>
<feature type="transmembrane region" description="Helical" evidence="8">
    <location>
        <begin position="231"/>
        <end position="254"/>
    </location>
</feature>
<feature type="transmembrane region" description="Helical" evidence="8">
    <location>
        <begin position="12"/>
        <end position="33"/>
    </location>
</feature>
<dbReference type="InterPro" id="IPR003445">
    <property type="entry name" value="Cat_transpt"/>
</dbReference>
<name>A0ABW0UA83_9BACI</name>
<sequence>MIRRKIAAVMTPFRIIIAAYIVSIFIFSILIWLPVSQNEGIRLTYMEALFTSVSAVSVTGLTVFDVSQTLSLTGVIILALAMQVGGIGIMTLGTFIWLLLRRKINLSQRLLIMVDQNQYNFSGMVKLMRGILLLALSIETIGALILGTHYLQYFDSVWEAYYQGAFGALSAFTNSGFDVTGQSFIPFVDDYFVQIVVITLIFAGAIGFPVLMEIKEYVQSIKRKKSYRFSLFTKVTVTTYFLLFGIGAFGIWLFEHDLFYAELTWHEQLFYSLFNSATARSAGLATMDISVYALPTLLFLSFLMIIGASPSSVGGGIRTTTFAVMFLTIKSFALGKSDVKVFGREIHPEDKQRTFVVLSFFMFVLFVAILMISFFEGNNPYVDLIDIIFVTSSAFGTCGLTIVPTSSFSTSSQITLMVLMFIGRVGIVVFLFSVKRKETKSYYKYPTERIIIG</sequence>
<evidence type="ECO:0000313" key="10">
    <source>
        <dbReference type="Proteomes" id="UP001596143"/>
    </source>
</evidence>
<evidence type="ECO:0000256" key="4">
    <source>
        <dbReference type="ARBA" id="ARBA00022692"/>
    </source>
</evidence>
<evidence type="ECO:0000256" key="6">
    <source>
        <dbReference type="ARBA" id="ARBA00023065"/>
    </source>
</evidence>
<keyword evidence="10" id="KW-1185">Reference proteome</keyword>
<evidence type="ECO:0000256" key="3">
    <source>
        <dbReference type="ARBA" id="ARBA00022475"/>
    </source>
</evidence>
<dbReference type="RefSeq" id="WP_270895954.1">
    <property type="nucleotide sequence ID" value="NZ_JBHSPF010000061.1"/>
</dbReference>
<evidence type="ECO:0000256" key="5">
    <source>
        <dbReference type="ARBA" id="ARBA00022989"/>
    </source>
</evidence>
<dbReference type="PANTHER" id="PTHR32024">
    <property type="entry name" value="TRK SYSTEM POTASSIUM UPTAKE PROTEIN TRKG-RELATED"/>
    <property type="match status" value="1"/>
</dbReference>
<proteinExistence type="predicted"/>
<keyword evidence="4 8" id="KW-0812">Transmembrane</keyword>
<organism evidence="9 10">
    <name type="scientific">Aliibacillus thermotolerans</name>
    <dbReference type="NCBI Taxonomy" id="1834418"/>
    <lineage>
        <taxon>Bacteria</taxon>
        <taxon>Bacillati</taxon>
        <taxon>Bacillota</taxon>
        <taxon>Bacilli</taxon>
        <taxon>Bacillales</taxon>
        <taxon>Bacillaceae</taxon>
        <taxon>Aliibacillus</taxon>
    </lineage>
</organism>
<keyword evidence="6" id="KW-0406">Ion transport</keyword>
<comment type="caution">
    <text evidence="9">The sequence shown here is derived from an EMBL/GenBank/DDBJ whole genome shotgun (WGS) entry which is preliminary data.</text>
</comment>
<evidence type="ECO:0000256" key="8">
    <source>
        <dbReference type="SAM" id="Phobius"/>
    </source>
</evidence>
<evidence type="ECO:0000256" key="1">
    <source>
        <dbReference type="ARBA" id="ARBA00004651"/>
    </source>
</evidence>
<keyword evidence="3" id="KW-1003">Cell membrane</keyword>
<accession>A0ABW0UA83</accession>
<dbReference type="PANTHER" id="PTHR32024:SF4">
    <property type="entry name" value="KTR SYSTEM POTASSIUM UPTAKE PROTEIN D"/>
    <property type="match status" value="1"/>
</dbReference>
<feature type="transmembrane region" description="Helical" evidence="8">
    <location>
        <begin position="131"/>
        <end position="151"/>
    </location>
</feature>
<feature type="transmembrane region" description="Helical" evidence="8">
    <location>
        <begin position="315"/>
        <end position="335"/>
    </location>
</feature>
<feature type="transmembrane region" description="Helical" evidence="8">
    <location>
        <begin position="289"/>
        <end position="308"/>
    </location>
</feature>
<dbReference type="Pfam" id="PF02386">
    <property type="entry name" value="TrkH"/>
    <property type="match status" value="1"/>
</dbReference>
<dbReference type="Proteomes" id="UP001596143">
    <property type="component" value="Unassembled WGS sequence"/>
</dbReference>
<feature type="transmembrane region" description="Helical" evidence="8">
    <location>
        <begin position="414"/>
        <end position="434"/>
    </location>
</feature>
<dbReference type="EMBL" id="JBHSPF010000061">
    <property type="protein sequence ID" value="MFC5629591.1"/>
    <property type="molecule type" value="Genomic_DNA"/>
</dbReference>
<feature type="transmembrane region" description="Helical" evidence="8">
    <location>
        <begin position="191"/>
        <end position="211"/>
    </location>
</feature>
<gene>
    <name evidence="9" type="ORF">ACFPTR_12095</name>
</gene>
<evidence type="ECO:0000256" key="2">
    <source>
        <dbReference type="ARBA" id="ARBA00022448"/>
    </source>
</evidence>
<keyword evidence="2" id="KW-0813">Transport</keyword>
<reference evidence="10" key="1">
    <citation type="journal article" date="2019" name="Int. J. Syst. Evol. Microbiol.">
        <title>The Global Catalogue of Microorganisms (GCM) 10K type strain sequencing project: providing services to taxonomists for standard genome sequencing and annotation.</title>
        <authorList>
            <consortium name="The Broad Institute Genomics Platform"/>
            <consortium name="The Broad Institute Genome Sequencing Center for Infectious Disease"/>
            <person name="Wu L."/>
            <person name="Ma J."/>
        </authorList>
    </citation>
    <scope>NUCLEOTIDE SEQUENCE [LARGE SCALE GENOMIC DNA]</scope>
    <source>
        <strain evidence="10">CGMCC 1.15790</strain>
    </source>
</reference>